<gene>
    <name evidence="2" type="ORF">ODALV1_LOCUS24379</name>
</gene>
<dbReference type="EMBL" id="CAXLJM020000090">
    <property type="protein sequence ID" value="CAL8131896.1"/>
    <property type="molecule type" value="Genomic_DNA"/>
</dbReference>
<feature type="compositionally biased region" description="Low complexity" evidence="1">
    <location>
        <begin position="1"/>
        <end position="13"/>
    </location>
</feature>
<feature type="region of interest" description="Disordered" evidence="1">
    <location>
        <begin position="1"/>
        <end position="52"/>
    </location>
</feature>
<dbReference type="SUPFAM" id="SSF51283">
    <property type="entry name" value="dUTPase-like"/>
    <property type="match status" value="1"/>
</dbReference>
<name>A0ABP1RNT4_9HEXA</name>
<dbReference type="Gene3D" id="2.70.40.10">
    <property type="match status" value="1"/>
</dbReference>
<sequence length="133" mass="14849">MEQSLQSSSLTSEAIQQDNQKESNYDLVVSTNPESNHVTSSEELIEECPRDRERRPKTCDTGVILYVSENCFIQLDHKHAQLDVKMGVLDDGDCGRLEIIVKNKTDGVVNIAKGDPIAQIQFNKVSFPGGYSY</sequence>
<accession>A0ABP1RNT4</accession>
<evidence type="ECO:0000313" key="3">
    <source>
        <dbReference type="Proteomes" id="UP001642540"/>
    </source>
</evidence>
<protein>
    <submittedName>
        <fullName evidence="2">Uncharacterized protein</fullName>
    </submittedName>
</protein>
<feature type="compositionally biased region" description="Polar residues" evidence="1">
    <location>
        <begin position="29"/>
        <end position="42"/>
    </location>
</feature>
<comment type="caution">
    <text evidence="2">The sequence shown here is derived from an EMBL/GenBank/DDBJ whole genome shotgun (WGS) entry which is preliminary data.</text>
</comment>
<dbReference type="InterPro" id="IPR036157">
    <property type="entry name" value="dUTPase-like_sf"/>
</dbReference>
<evidence type="ECO:0000256" key="1">
    <source>
        <dbReference type="SAM" id="MobiDB-lite"/>
    </source>
</evidence>
<organism evidence="2 3">
    <name type="scientific">Orchesella dallaii</name>
    <dbReference type="NCBI Taxonomy" id="48710"/>
    <lineage>
        <taxon>Eukaryota</taxon>
        <taxon>Metazoa</taxon>
        <taxon>Ecdysozoa</taxon>
        <taxon>Arthropoda</taxon>
        <taxon>Hexapoda</taxon>
        <taxon>Collembola</taxon>
        <taxon>Entomobryomorpha</taxon>
        <taxon>Entomobryoidea</taxon>
        <taxon>Orchesellidae</taxon>
        <taxon>Orchesellinae</taxon>
        <taxon>Orchesella</taxon>
    </lineage>
</organism>
<evidence type="ECO:0000313" key="2">
    <source>
        <dbReference type="EMBL" id="CAL8131896.1"/>
    </source>
</evidence>
<dbReference type="Proteomes" id="UP001642540">
    <property type="component" value="Unassembled WGS sequence"/>
</dbReference>
<keyword evidence="3" id="KW-1185">Reference proteome</keyword>
<reference evidence="2 3" key="1">
    <citation type="submission" date="2024-08" db="EMBL/GenBank/DDBJ databases">
        <authorList>
            <person name="Cucini C."/>
            <person name="Frati F."/>
        </authorList>
    </citation>
    <scope>NUCLEOTIDE SEQUENCE [LARGE SCALE GENOMIC DNA]</scope>
</reference>
<proteinExistence type="predicted"/>